<dbReference type="Gene3D" id="2.180.10.10">
    <property type="entry name" value="RHS repeat-associated core"/>
    <property type="match status" value="1"/>
</dbReference>
<proteinExistence type="predicted"/>
<name>X1FFM7_9ZZZZ</name>
<comment type="caution">
    <text evidence="1">The sequence shown here is derived from an EMBL/GenBank/DDBJ whole genome shotgun (WGS) entry which is preliminary data.</text>
</comment>
<dbReference type="AlphaFoldDB" id="X1FFM7"/>
<accession>X1FFM7</accession>
<organism evidence="1">
    <name type="scientific">marine sediment metagenome</name>
    <dbReference type="NCBI Taxonomy" id="412755"/>
    <lineage>
        <taxon>unclassified sequences</taxon>
        <taxon>metagenomes</taxon>
        <taxon>ecological metagenomes</taxon>
    </lineage>
</organism>
<feature type="non-terminal residue" evidence="1">
    <location>
        <position position="280"/>
    </location>
</feature>
<gene>
    <name evidence="1" type="ORF">S03H2_16866</name>
</gene>
<sequence length="280" mass="32698">MNWKRKAHTLQLPNANLKNLKGQIYQQFDGAGLVTSEEYDFKGNLLKKRQQILKNYKTSVDWNAVPIPEFTDDLLFRTSNKFDALNRLKEFSNPDGSIYAAFFNKANLLEKIDVYIRGATIPTHFVLNINYNAKGQRQKVEYGNGVITRYRYDPATFRLISLHTYKNGKDFQKYQYTYDPIGNITSLEDLASQTIFFNNAVVSPKREYRYDPLYRLIEACGREHAGQVPNNDYEDIPNINNIPHPNNPNALRKYTEYYYYDRAGNISQVKHYANSNNWVK</sequence>
<evidence type="ECO:0000313" key="1">
    <source>
        <dbReference type="EMBL" id="GAH43782.1"/>
    </source>
</evidence>
<reference evidence="1" key="1">
    <citation type="journal article" date="2014" name="Front. Microbiol.">
        <title>High frequency of phylogenetically diverse reductive dehalogenase-homologous genes in deep subseafloor sedimentary metagenomes.</title>
        <authorList>
            <person name="Kawai M."/>
            <person name="Futagami T."/>
            <person name="Toyoda A."/>
            <person name="Takaki Y."/>
            <person name="Nishi S."/>
            <person name="Hori S."/>
            <person name="Arai W."/>
            <person name="Tsubouchi T."/>
            <person name="Morono Y."/>
            <person name="Uchiyama I."/>
            <person name="Ito T."/>
            <person name="Fujiyama A."/>
            <person name="Inagaki F."/>
            <person name="Takami H."/>
        </authorList>
    </citation>
    <scope>NUCLEOTIDE SEQUENCE</scope>
    <source>
        <strain evidence="1">Expedition CK06-06</strain>
    </source>
</reference>
<dbReference type="EMBL" id="BARU01008651">
    <property type="protein sequence ID" value="GAH43782.1"/>
    <property type="molecule type" value="Genomic_DNA"/>
</dbReference>
<protein>
    <submittedName>
        <fullName evidence="1">Uncharacterized protein</fullName>
    </submittedName>
</protein>